<gene>
    <name evidence="2" type="ORF">B0T20DRAFT_268028</name>
</gene>
<accession>A0AAE0PAK5</accession>
<feature type="compositionally biased region" description="Polar residues" evidence="1">
    <location>
        <begin position="494"/>
        <end position="505"/>
    </location>
</feature>
<reference evidence="2" key="1">
    <citation type="journal article" date="2023" name="Mol. Phylogenet. Evol.">
        <title>Genome-scale phylogeny and comparative genomics of the fungal order Sordariales.</title>
        <authorList>
            <person name="Hensen N."/>
            <person name="Bonometti L."/>
            <person name="Westerberg I."/>
            <person name="Brannstrom I.O."/>
            <person name="Guillou S."/>
            <person name="Cros-Aarteil S."/>
            <person name="Calhoun S."/>
            <person name="Haridas S."/>
            <person name="Kuo A."/>
            <person name="Mondo S."/>
            <person name="Pangilinan J."/>
            <person name="Riley R."/>
            <person name="LaButti K."/>
            <person name="Andreopoulos B."/>
            <person name="Lipzen A."/>
            <person name="Chen C."/>
            <person name="Yan M."/>
            <person name="Daum C."/>
            <person name="Ng V."/>
            <person name="Clum A."/>
            <person name="Steindorff A."/>
            <person name="Ohm R.A."/>
            <person name="Martin F."/>
            <person name="Silar P."/>
            <person name="Natvig D.O."/>
            <person name="Lalanne C."/>
            <person name="Gautier V."/>
            <person name="Ament-Velasquez S.L."/>
            <person name="Kruys A."/>
            <person name="Hutchinson M.I."/>
            <person name="Powell A.J."/>
            <person name="Barry K."/>
            <person name="Miller A.N."/>
            <person name="Grigoriev I.V."/>
            <person name="Debuchy R."/>
            <person name="Gladieux P."/>
            <person name="Hiltunen Thoren M."/>
            <person name="Johannesson H."/>
        </authorList>
    </citation>
    <scope>NUCLEOTIDE SEQUENCE</scope>
    <source>
        <strain evidence="2">FGSC 1904</strain>
    </source>
</reference>
<protein>
    <submittedName>
        <fullName evidence="2">Uncharacterized protein</fullName>
    </submittedName>
</protein>
<feature type="compositionally biased region" description="Basic residues" evidence="1">
    <location>
        <begin position="287"/>
        <end position="300"/>
    </location>
</feature>
<evidence type="ECO:0000256" key="1">
    <source>
        <dbReference type="SAM" id="MobiDB-lite"/>
    </source>
</evidence>
<feature type="compositionally biased region" description="Polar residues" evidence="1">
    <location>
        <begin position="325"/>
        <end position="335"/>
    </location>
</feature>
<name>A0AAE0PAK5_SORBR</name>
<feature type="region of interest" description="Disordered" evidence="1">
    <location>
        <begin position="95"/>
        <end position="158"/>
    </location>
</feature>
<feature type="compositionally biased region" description="Acidic residues" evidence="1">
    <location>
        <begin position="506"/>
        <end position="515"/>
    </location>
</feature>
<feature type="compositionally biased region" description="Basic residues" evidence="1">
    <location>
        <begin position="308"/>
        <end position="322"/>
    </location>
</feature>
<feature type="region of interest" description="Disordered" evidence="1">
    <location>
        <begin position="481"/>
        <end position="546"/>
    </location>
</feature>
<sequence>MCIQEYIAYQCGHRTPGVVRPCPLTTAGHNFPVCTIQPSKQHIAQTMCGPCERLLHSRWVLIREWEHRWLHERGVCGCDVVFPGLLTRPRMIGNVSGSEEEEDIAERGTRRDTTGHYHGSTPSSTILRGDTAHTEEQAHQQGQGRTGGTGTAHHNIPPLFTETTVAGGNEQRVAIRLPGLYAAEWLADHRALHRSGGCQCPAQFTPFQPEVGEHDMSAEEREFLEKYRQTENRNRAISESEEEIVLRMAQINDAFGPFDPAAANTVATLPVDKPAFAVADLPPTGPRRARAHSHRCQRQRQSHDAHHQQVHHHQGQVGHHHSQQGYATPSTSAINTIVPPFPQGQSLDPTPAQYYQPQQPACGLVDHMAHLSISTTQGRGNANPSYHAAPSNYGIYEQYVYGPHTFVPMGITFPEHNPEETQEDKQHQHKQEGQLRSLTTPPIMPFPFSGLPIGSGPEGSEVHMPEWEKCLLRRCKSSFQPGSSGAGAGMLPETDSTVGVESNTTAEDENGDEDNHESFVGHTEQGSYQVSSLGEGYQHQRSSSYS</sequence>
<feature type="compositionally biased region" description="Basic and acidic residues" evidence="1">
    <location>
        <begin position="105"/>
        <end position="115"/>
    </location>
</feature>
<keyword evidence="3" id="KW-1185">Reference proteome</keyword>
<organism evidence="2 3">
    <name type="scientific">Sordaria brevicollis</name>
    <dbReference type="NCBI Taxonomy" id="83679"/>
    <lineage>
        <taxon>Eukaryota</taxon>
        <taxon>Fungi</taxon>
        <taxon>Dikarya</taxon>
        <taxon>Ascomycota</taxon>
        <taxon>Pezizomycotina</taxon>
        <taxon>Sordariomycetes</taxon>
        <taxon>Sordariomycetidae</taxon>
        <taxon>Sordariales</taxon>
        <taxon>Sordariaceae</taxon>
        <taxon>Sordaria</taxon>
    </lineage>
</organism>
<dbReference type="AlphaFoldDB" id="A0AAE0PAK5"/>
<comment type="caution">
    <text evidence="2">The sequence shown here is derived from an EMBL/GenBank/DDBJ whole genome shotgun (WGS) entry which is preliminary data.</text>
</comment>
<evidence type="ECO:0000313" key="2">
    <source>
        <dbReference type="EMBL" id="KAK3396320.1"/>
    </source>
</evidence>
<dbReference type="Proteomes" id="UP001281003">
    <property type="component" value="Unassembled WGS sequence"/>
</dbReference>
<dbReference type="EMBL" id="JAUTDP010000009">
    <property type="protein sequence ID" value="KAK3396320.1"/>
    <property type="molecule type" value="Genomic_DNA"/>
</dbReference>
<evidence type="ECO:0000313" key="3">
    <source>
        <dbReference type="Proteomes" id="UP001281003"/>
    </source>
</evidence>
<feature type="region of interest" description="Disordered" evidence="1">
    <location>
        <begin position="281"/>
        <end position="337"/>
    </location>
</feature>
<reference evidence="2" key="2">
    <citation type="submission" date="2023-07" db="EMBL/GenBank/DDBJ databases">
        <authorList>
            <consortium name="Lawrence Berkeley National Laboratory"/>
            <person name="Haridas S."/>
            <person name="Hensen N."/>
            <person name="Bonometti L."/>
            <person name="Westerberg I."/>
            <person name="Brannstrom I.O."/>
            <person name="Guillou S."/>
            <person name="Cros-Aarteil S."/>
            <person name="Calhoun S."/>
            <person name="Kuo A."/>
            <person name="Mondo S."/>
            <person name="Pangilinan J."/>
            <person name="Riley R."/>
            <person name="LaButti K."/>
            <person name="Andreopoulos B."/>
            <person name="Lipzen A."/>
            <person name="Chen C."/>
            <person name="Yanf M."/>
            <person name="Daum C."/>
            <person name="Ng V."/>
            <person name="Clum A."/>
            <person name="Steindorff A."/>
            <person name="Ohm R."/>
            <person name="Martin F."/>
            <person name="Silar P."/>
            <person name="Natvig D."/>
            <person name="Lalanne C."/>
            <person name="Gautier V."/>
            <person name="Ament-velasquez S.L."/>
            <person name="Kruys A."/>
            <person name="Hutchinson M.I."/>
            <person name="Powell A.J."/>
            <person name="Barry K."/>
            <person name="Miller A.N."/>
            <person name="Grigoriev I.V."/>
            <person name="Debuchy R."/>
            <person name="Gladieux P."/>
            <person name="Thoren M.H."/>
            <person name="Johannesson H."/>
        </authorList>
    </citation>
    <scope>NUCLEOTIDE SEQUENCE</scope>
    <source>
        <strain evidence="2">FGSC 1904</strain>
    </source>
</reference>
<proteinExistence type="predicted"/>
<feature type="compositionally biased region" description="Basic and acidic residues" evidence="1">
    <location>
        <begin position="416"/>
        <end position="433"/>
    </location>
</feature>
<feature type="region of interest" description="Disordered" evidence="1">
    <location>
        <begin position="415"/>
        <end position="442"/>
    </location>
</feature>